<gene>
    <name evidence="8" type="primary">gabD2</name>
    <name evidence="8" type="ORF">C472_00788</name>
</gene>
<protein>
    <submittedName>
        <fullName evidence="8">Succinic semialdehyde dehydrogenase</fullName>
    </submittedName>
</protein>
<dbReference type="Gene3D" id="3.40.605.10">
    <property type="entry name" value="Aldehyde Dehydrogenase, Chain A, domain 1"/>
    <property type="match status" value="1"/>
</dbReference>
<comment type="caution">
    <text evidence="8">The sequence shown here is derived from an EMBL/GenBank/DDBJ whole genome shotgun (WGS) entry which is preliminary data.</text>
</comment>
<feature type="compositionally biased region" description="Basic and acidic residues" evidence="6">
    <location>
        <begin position="19"/>
        <end position="35"/>
    </location>
</feature>
<dbReference type="InterPro" id="IPR029510">
    <property type="entry name" value="Ald_DH_CS_GLU"/>
</dbReference>
<dbReference type="SUPFAM" id="SSF53720">
    <property type="entry name" value="ALDH-like"/>
    <property type="match status" value="1"/>
</dbReference>
<evidence type="ECO:0000256" key="3">
    <source>
        <dbReference type="ARBA" id="ARBA00023002"/>
    </source>
</evidence>
<name>M0E5H8_9EURY</name>
<sequence length="559" mass="59060">MSSTDPPTVIGDAPTLTARRIDGLADRVARSRPANDGDGDEADGGDTGDDDGDDPDAIDVFAPATSERIGRVPACDADDVERAVERAREAQAEWAGTPAAERARIVDRFGDLVADRREELLDVLQLETGKSRRTAVEELFDVPTGCSYVAREAPDALAEERRRGVAPGVTTATVTREPVGVVGVISPWNYPLTLSMADAIPALAAGNAVVLKPDEKTPYGALLLSELLEVAGLPDDLFQVVTGEGPTVGPPLVDAVDYVAFTGSTATGRVIAERAGRNLIGCSLELGGNNPLVVLGDADVDEVARGAVQACFSNAGQLCLSAERVYVVESAYEEFLDAFVRETEALTLGTGYDYDADLGSLVDADQLARVESHVEDARERGATVETGGRARPDVAPYCYEPTVLTGVDPDATVACEETFGPVATVRPVPDAAAAVAAANDSPYGLNASVWTADRERGAEVAREIDCGTVNVNDAFLATWGAVDAPMGGFGDSGLGRRHGHEGIHRYTETRTVGVSRVGPLTFPDRIPTDWFVRGAFAGMRIARGARRGVDALRRRLSRR</sequence>
<keyword evidence="3 5" id="KW-0560">Oxidoreductase</keyword>
<accession>M0E5H8</accession>
<dbReference type="NCBIfam" id="NF006916">
    <property type="entry name" value="PRK09407.1"/>
    <property type="match status" value="1"/>
</dbReference>
<feature type="region of interest" description="Disordered" evidence="6">
    <location>
        <begin position="1"/>
        <end position="57"/>
    </location>
</feature>
<feature type="domain" description="Aldehyde dehydrogenase" evidence="7">
    <location>
        <begin position="56"/>
        <end position="512"/>
    </location>
</feature>
<dbReference type="PATRIC" id="fig|1227485.3.peg.149"/>
<evidence type="ECO:0000256" key="6">
    <source>
        <dbReference type="SAM" id="MobiDB-lite"/>
    </source>
</evidence>
<dbReference type="InterPro" id="IPR016161">
    <property type="entry name" value="Ald_DH/histidinol_DH"/>
</dbReference>
<dbReference type="GO" id="GO:0016620">
    <property type="term" value="F:oxidoreductase activity, acting on the aldehyde or oxo group of donors, NAD or NADP as acceptor"/>
    <property type="evidence" value="ECO:0007669"/>
    <property type="project" value="InterPro"/>
</dbReference>
<evidence type="ECO:0000256" key="5">
    <source>
        <dbReference type="RuleBase" id="RU003345"/>
    </source>
</evidence>
<evidence type="ECO:0000256" key="2">
    <source>
        <dbReference type="ARBA" id="ARBA00011881"/>
    </source>
</evidence>
<dbReference type="Proteomes" id="UP000011523">
    <property type="component" value="Unassembled WGS sequence"/>
</dbReference>
<proteinExistence type="inferred from homology"/>
<dbReference type="InterPro" id="IPR015590">
    <property type="entry name" value="Aldehyde_DH_dom"/>
</dbReference>
<reference evidence="8 9" key="1">
    <citation type="journal article" date="2014" name="PLoS Genet.">
        <title>Phylogenetically driven sequencing of extremely halophilic archaea reveals strategies for static and dynamic osmo-response.</title>
        <authorList>
            <person name="Becker E.A."/>
            <person name="Seitzer P.M."/>
            <person name="Tritt A."/>
            <person name="Larsen D."/>
            <person name="Krusor M."/>
            <person name="Yao A.I."/>
            <person name="Wu D."/>
            <person name="Madern D."/>
            <person name="Eisen J.A."/>
            <person name="Darling A.E."/>
            <person name="Facciotti M.T."/>
        </authorList>
    </citation>
    <scope>NUCLEOTIDE SEQUENCE [LARGE SCALE GENOMIC DNA]</scope>
    <source>
        <strain evidence="8 9">DSM 14210</strain>
    </source>
</reference>
<dbReference type="Pfam" id="PF00171">
    <property type="entry name" value="Aldedh"/>
    <property type="match status" value="1"/>
</dbReference>
<dbReference type="RefSeq" id="WP_006627868.1">
    <property type="nucleotide sequence ID" value="NZ_AOJD01000006.1"/>
</dbReference>
<dbReference type="Gene3D" id="3.40.309.10">
    <property type="entry name" value="Aldehyde Dehydrogenase, Chain A, domain 2"/>
    <property type="match status" value="1"/>
</dbReference>
<dbReference type="InterPro" id="IPR016162">
    <property type="entry name" value="Ald_DH_N"/>
</dbReference>
<evidence type="ECO:0000256" key="1">
    <source>
        <dbReference type="ARBA" id="ARBA00009986"/>
    </source>
</evidence>
<dbReference type="FunFam" id="3.40.605.10:FF:000007">
    <property type="entry name" value="NAD/NADP-dependent betaine aldehyde dehydrogenase"/>
    <property type="match status" value="1"/>
</dbReference>
<comment type="similarity">
    <text evidence="1 5">Belongs to the aldehyde dehydrogenase family.</text>
</comment>
<evidence type="ECO:0000259" key="7">
    <source>
        <dbReference type="Pfam" id="PF00171"/>
    </source>
</evidence>
<evidence type="ECO:0000313" key="9">
    <source>
        <dbReference type="Proteomes" id="UP000011523"/>
    </source>
</evidence>
<dbReference type="FunFam" id="3.40.309.10:FF:000009">
    <property type="entry name" value="Aldehyde dehydrogenase A"/>
    <property type="match status" value="1"/>
</dbReference>
<comment type="subunit">
    <text evidence="2">Homotetramer.</text>
</comment>
<feature type="compositionally biased region" description="Acidic residues" evidence="6">
    <location>
        <begin position="37"/>
        <end position="57"/>
    </location>
</feature>
<evidence type="ECO:0000256" key="4">
    <source>
        <dbReference type="PROSITE-ProRule" id="PRU10007"/>
    </source>
</evidence>
<dbReference type="AlphaFoldDB" id="M0E5H8"/>
<dbReference type="PANTHER" id="PTHR11699">
    <property type="entry name" value="ALDEHYDE DEHYDROGENASE-RELATED"/>
    <property type="match status" value="1"/>
</dbReference>
<keyword evidence="9" id="KW-1185">Reference proteome</keyword>
<dbReference type="EMBL" id="AOJD01000006">
    <property type="protein sequence ID" value="ELZ41624.1"/>
    <property type="molecule type" value="Genomic_DNA"/>
</dbReference>
<dbReference type="PROSITE" id="PS00687">
    <property type="entry name" value="ALDEHYDE_DEHYDR_GLU"/>
    <property type="match status" value="1"/>
</dbReference>
<dbReference type="OrthoDB" id="6342at2157"/>
<feature type="active site" evidence="4">
    <location>
        <position position="285"/>
    </location>
</feature>
<evidence type="ECO:0000313" key="8">
    <source>
        <dbReference type="EMBL" id="ELZ41624.1"/>
    </source>
</evidence>
<organism evidence="8 9">
    <name type="scientific">Halorubrum tebenquichense DSM 14210</name>
    <dbReference type="NCBI Taxonomy" id="1227485"/>
    <lineage>
        <taxon>Archaea</taxon>
        <taxon>Methanobacteriati</taxon>
        <taxon>Methanobacteriota</taxon>
        <taxon>Stenosarchaea group</taxon>
        <taxon>Halobacteria</taxon>
        <taxon>Halobacteriales</taxon>
        <taxon>Haloferacaceae</taxon>
        <taxon>Halorubrum</taxon>
    </lineage>
</organism>
<dbReference type="InterPro" id="IPR016163">
    <property type="entry name" value="Ald_DH_C"/>
</dbReference>